<proteinExistence type="predicted"/>
<accession>A0A806XAB8</accession>
<dbReference type="KEGG" id="kle:AO703_04350"/>
<dbReference type="Proteomes" id="UP000069162">
    <property type="component" value="Chromosome"/>
</dbReference>
<gene>
    <name evidence="1" type="ORF">AO703_04350</name>
</gene>
<dbReference type="AlphaFoldDB" id="A0A806XAB8"/>
<evidence type="ECO:0000313" key="1">
    <source>
        <dbReference type="EMBL" id="ALR75561.1"/>
    </source>
</evidence>
<evidence type="ECO:0000313" key="2">
    <source>
        <dbReference type="Proteomes" id="UP000069162"/>
    </source>
</evidence>
<reference evidence="2" key="1">
    <citation type="submission" date="2015-10" db="EMBL/GenBank/DDBJ databases">
        <title>Complete Genome Sequencing of Klebsiella sp. strain G5.</title>
        <authorList>
            <person name="Chan K.-G."/>
            <person name="Chen J.-W."/>
        </authorList>
    </citation>
    <scope>NUCLEOTIDE SEQUENCE [LARGE SCALE GENOMIC DNA]</scope>
    <source>
        <strain evidence="2">G5</strain>
    </source>
</reference>
<dbReference type="EMBL" id="CP012871">
    <property type="protein sequence ID" value="ALR75561.1"/>
    <property type="molecule type" value="Genomic_DNA"/>
</dbReference>
<protein>
    <submittedName>
        <fullName evidence="1">Uncharacterized protein</fullName>
    </submittedName>
</protein>
<name>A0A806XAB8_9ENTR</name>
<sequence length="85" mass="9586">MGCLLIPVPLHDVEQLPHSIFSERFSAMNDGAAGSERLTGPVSDIHQIHDLSYGAIQKIDMPTTSQTVMAYWMAYRKIQKRKRPC</sequence>
<organism evidence="1 2">
    <name type="scientific">[Enterobacter] lignolyticus</name>
    <dbReference type="NCBI Taxonomy" id="1334193"/>
    <lineage>
        <taxon>Bacteria</taxon>
        <taxon>Pseudomonadati</taxon>
        <taxon>Pseudomonadota</taxon>
        <taxon>Gammaproteobacteria</taxon>
        <taxon>Enterobacterales</taxon>
        <taxon>Enterobacteriaceae</taxon>
        <taxon>Pluralibacter</taxon>
    </lineage>
</organism>